<keyword evidence="2" id="KW-1185">Reference proteome</keyword>
<dbReference type="RefSeq" id="WP_109190462.1">
    <property type="nucleotide sequence ID" value="NZ_CP029255.1"/>
</dbReference>
<dbReference type="KEGG" id="fcr:HYN56_00880"/>
<protein>
    <submittedName>
        <fullName evidence="1">Uncharacterized protein</fullName>
    </submittedName>
</protein>
<dbReference type="AlphaFoldDB" id="A0A2S1YFN3"/>
<name>A0A2S1YFN3_9FLAO</name>
<dbReference type="Proteomes" id="UP000245250">
    <property type="component" value="Chromosome"/>
</dbReference>
<sequence>MIDYKTFLKSKIDPNCGISEFILDSDISLFYDYLSNDKIKTLEKEYNNPRIHNYQLKIWDSVILIFNRQKLLKSIIIKDSHINFEDYYIGMKFEEAMTRTTSFYNVDDDEDSIFHVLFKGIKFNLDIDLHDELFIGSIEVFDFTNIEYI</sequence>
<organism evidence="1 2">
    <name type="scientific">Flavobacterium crocinum</name>
    <dbReference type="NCBI Taxonomy" id="2183896"/>
    <lineage>
        <taxon>Bacteria</taxon>
        <taxon>Pseudomonadati</taxon>
        <taxon>Bacteroidota</taxon>
        <taxon>Flavobacteriia</taxon>
        <taxon>Flavobacteriales</taxon>
        <taxon>Flavobacteriaceae</taxon>
        <taxon>Flavobacterium</taxon>
    </lineage>
</organism>
<evidence type="ECO:0000313" key="1">
    <source>
        <dbReference type="EMBL" id="AWK02841.1"/>
    </source>
</evidence>
<gene>
    <name evidence="1" type="ORF">HYN56_00880</name>
</gene>
<proteinExistence type="predicted"/>
<dbReference type="EMBL" id="CP029255">
    <property type="protein sequence ID" value="AWK02841.1"/>
    <property type="molecule type" value="Genomic_DNA"/>
</dbReference>
<accession>A0A2S1YFN3</accession>
<reference evidence="1 2" key="1">
    <citation type="submission" date="2018-05" db="EMBL/GenBank/DDBJ databases">
        <title>Genome sequencing of Flavobacterium sp. HYN0056.</title>
        <authorList>
            <person name="Yi H."/>
            <person name="Baek C."/>
        </authorList>
    </citation>
    <scope>NUCLEOTIDE SEQUENCE [LARGE SCALE GENOMIC DNA]</scope>
    <source>
        <strain evidence="1 2">HYN0056</strain>
    </source>
</reference>
<evidence type="ECO:0000313" key="2">
    <source>
        <dbReference type="Proteomes" id="UP000245250"/>
    </source>
</evidence>